<dbReference type="Proteomes" id="UP000789920">
    <property type="component" value="Unassembled WGS sequence"/>
</dbReference>
<feature type="non-terminal residue" evidence="1">
    <location>
        <position position="1"/>
    </location>
</feature>
<proteinExistence type="predicted"/>
<comment type="caution">
    <text evidence="1">The sequence shown here is derived from an EMBL/GenBank/DDBJ whole genome shotgun (WGS) entry which is preliminary data.</text>
</comment>
<gene>
    <name evidence="1" type="ORF">RPERSI_LOCUS8715</name>
</gene>
<dbReference type="EMBL" id="CAJVQC010015936">
    <property type="protein sequence ID" value="CAG8671877.1"/>
    <property type="molecule type" value="Genomic_DNA"/>
</dbReference>
<name>A0ACA9NUU5_9GLOM</name>
<keyword evidence="2" id="KW-1185">Reference proteome</keyword>
<evidence type="ECO:0000313" key="1">
    <source>
        <dbReference type="EMBL" id="CAG8671877.1"/>
    </source>
</evidence>
<evidence type="ECO:0000313" key="2">
    <source>
        <dbReference type="Proteomes" id="UP000789920"/>
    </source>
</evidence>
<reference evidence="1" key="1">
    <citation type="submission" date="2021-06" db="EMBL/GenBank/DDBJ databases">
        <authorList>
            <person name="Kallberg Y."/>
            <person name="Tangrot J."/>
            <person name="Rosling A."/>
        </authorList>
    </citation>
    <scope>NUCLEOTIDE SEQUENCE</scope>
    <source>
        <strain evidence="1">MA461A</strain>
    </source>
</reference>
<organism evidence="1 2">
    <name type="scientific">Racocetra persica</name>
    <dbReference type="NCBI Taxonomy" id="160502"/>
    <lineage>
        <taxon>Eukaryota</taxon>
        <taxon>Fungi</taxon>
        <taxon>Fungi incertae sedis</taxon>
        <taxon>Mucoromycota</taxon>
        <taxon>Glomeromycotina</taxon>
        <taxon>Glomeromycetes</taxon>
        <taxon>Diversisporales</taxon>
        <taxon>Gigasporaceae</taxon>
        <taxon>Racocetra</taxon>
    </lineage>
</organism>
<protein>
    <submittedName>
        <fullName evidence="1">25604_t:CDS:1</fullName>
    </submittedName>
</protein>
<sequence>LSNFELSQPTFSSRFTQDRQIIQVNALGNMNNMDINSKEFINVVNMTNSQENAEIVRDIPLDQYQLNLFRSRHRKIRKDSIIGVN</sequence>
<accession>A0ACA9NUU5</accession>